<reference evidence="3" key="2">
    <citation type="submission" date="2020-12" db="EMBL/GenBank/DDBJ databases">
        <title>New Spironucleus salmonicida genome in near-complete chromosomes.</title>
        <authorList>
            <person name="Xu F."/>
            <person name="Kurt Z."/>
            <person name="Jimenez-Gonzalez A."/>
            <person name="Astvaldsson A."/>
            <person name="Andersson J.O."/>
            <person name="Svard S.G."/>
        </authorList>
    </citation>
    <scope>NUCLEOTIDE SEQUENCE</scope>
    <source>
        <strain evidence="3">ATCC 50377</strain>
    </source>
</reference>
<dbReference type="GO" id="GO:0071051">
    <property type="term" value="P:poly(A)-dependent snoRNA 3'-end processing"/>
    <property type="evidence" value="ECO:0007669"/>
    <property type="project" value="TreeGrafter"/>
</dbReference>
<dbReference type="GO" id="GO:0071040">
    <property type="term" value="P:nuclear polyadenylation-dependent antisense transcript catabolic process"/>
    <property type="evidence" value="ECO:0007669"/>
    <property type="project" value="TreeGrafter"/>
</dbReference>
<evidence type="ECO:0000313" key="3">
    <source>
        <dbReference type="EMBL" id="KAH0573604.1"/>
    </source>
</evidence>
<reference evidence="2 3" key="1">
    <citation type="journal article" date="2014" name="PLoS Genet.">
        <title>The Genome of Spironucleus salmonicida Highlights a Fish Pathogen Adapted to Fluctuating Environments.</title>
        <authorList>
            <person name="Xu F."/>
            <person name="Jerlstrom-Hultqvist J."/>
            <person name="Einarsson E."/>
            <person name="Astvaldsson A."/>
            <person name="Svard S.G."/>
            <person name="Andersson J.O."/>
        </authorList>
    </citation>
    <scope>NUCLEOTIDE SEQUENCE</scope>
    <source>
        <strain evidence="3">ATCC 50377</strain>
    </source>
</reference>
<keyword evidence="4" id="KW-1185">Reference proteome</keyword>
<dbReference type="GO" id="GO:0071038">
    <property type="term" value="P:TRAMP-dependent tRNA surveillance pathway"/>
    <property type="evidence" value="ECO:0007669"/>
    <property type="project" value="TreeGrafter"/>
</dbReference>
<dbReference type="SUPFAM" id="SSF53098">
    <property type="entry name" value="Ribonuclease H-like"/>
    <property type="match status" value="1"/>
</dbReference>
<dbReference type="Pfam" id="PF01612">
    <property type="entry name" value="DNA_pol_A_exo1"/>
    <property type="match status" value="1"/>
</dbReference>
<organism evidence="2">
    <name type="scientific">Spironucleus salmonicida</name>
    <dbReference type="NCBI Taxonomy" id="348837"/>
    <lineage>
        <taxon>Eukaryota</taxon>
        <taxon>Metamonada</taxon>
        <taxon>Diplomonadida</taxon>
        <taxon>Hexamitidae</taxon>
        <taxon>Hexamitinae</taxon>
        <taxon>Spironucleus</taxon>
    </lineage>
</organism>
<dbReference type="InterPro" id="IPR002562">
    <property type="entry name" value="3'-5'_exonuclease_dom"/>
</dbReference>
<accession>V6LXT0</accession>
<dbReference type="GO" id="GO:0071035">
    <property type="term" value="P:nuclear polyadenylation-dependent rRNA catabolic process"/>
    <property type="evidence" value="ECO:0007669"/>
    <property type="project" value="TreeGrafter"/>
</dbReference>
<dbReference type="InterPro" id="IPR036397">
    <property type="entry name" value="RNaseH_sf"/>
</dbReference>
<dbReference type="GO" id="GO:0003727">
    <property type="term" value="F:single-stranded RNA binding"/>
    <property type="evidence" value="ECO:0007669"/>
    <property type="project" value="TreeGrafter"/>
</dbReference>
<dbReference type="InterPro" id="IPR045092">
    <property type="entry name" value="Rrp6-like"/>
</dbReference>
<protein>
    <submittedName>
        <fullName evidence="2">Exosome 3'-5' exoribonuclease complex, subunit Rrp6p</fullName>
    </submittedName>
</protein>
<feature type="domain" description="3'-5' exonuclease" evidence="1">
    <location>
        <begin position="250"/>
        <end position="416"/>
    </location>
</feature>
<evidence type="ECO:0000313" key="2">
    <source>
        <dbReference type="EMBL" id="EST48521.1"/>
    </source>
</evidence>
<dbReference type="AlphaFoldDB" id="V6LXT0"/>
<dbReference type="GO" id="GO:0071044">
    <property type="term" value="P:histone mRNA catabolic process"/>
    <property type="evidence" value="ECO:0007669"/>
    <property type="project" value="TreeGrafter"/>
</dbReference>
<dbReference type="SMART" id="SM00474">
    <property type="entry name" value="35EXOc"/>
    <property type="match status" value="1"/>
</dbReference>
<evidence type="ECO:0000313" key="4">
    <source>
        <dbReference type="Proteomes" id="UP000018208"/>
    </source>
</evidence>
<dbReference type="GO" id="GO:0000176">
    <property type="term" value="C:nuclear exosome (RNase complex)"/>
    <property type="evidence" value="ECO:0007669"/>
    <property type="project" value="TreeGrafter"/>
</dbReference>
<name>V6LXT0_9EUKA</name>
<dbReference type="GO" id="GO:0071037">
    <property type="term" value="P:nuclear polyadenylation-dependent snRNA catabolic process"/>
    <property type="evidence" value="ECO:0007669"/>
    <property type="project" value="TreeGrafter"/>
</dbReference>
<dbReference type="GO" id="GO:0005730">
    <property type="term" value="C:nucleolus"/>
    <property type="evidence" value="ECO:0007669"/>
    <property type="project" value="TreeGrafter"/>
</dbReference>
<dbReference type="GO" id="GO:0071036">
    <property type="term" value="P:nuclear polyadenylation-dependent snoRNA catabolic process"/>
    <property type="evidence" value="ECO:0007669"/>
    <property type="project" value="TreeGrafter"/>
</dbReference>
<dbReference type="VEuPathDB" id="GiardiaDB:SS50377_23539"/>
<dbReference type="Proteomes" id="UP000018208">
    <property type="component" value="Unassembled WGS sequence"/>
</dbReference>
<dbReference type="GO" id="GO:0000175">
    <property type="term" value="F:3'-5'-RNA exonuclease activity"/>
    <property type="evidence" value="ECO:0007669"/>
    <property type="project" value="InterPro"/>
</dbReference>
<dbReference type="OrthoDB" id="2250022at2759"/>
<dbReference type="PANTHER" id="PTHR12124">
    <property type="entry name" value="POLYMYOSITIS/SCLERODERMA AUTOANTIGEN-RELATED"/>
    <property type="match status" value="1"/>
</dbReference>
<dbReference type="InterPro" id="IPR012337">
    <property type="entry name" value="RNaseH-like_sf"/>
</dbReference>
<evidence type="ECO:0000259" key="1">
    <source>
        <dbReference type="SMART" id="SM00474"/>
    </source>
</evidence>
<gene>
    <name evidence="2" type="ORF">SS50377_11131</name>
    <name evidence="3" type="ORF">SS50377_23539</name>
</gene>
<dbReference type="EMBL" id="KI545981">
    <property type="protein sequence ID" value="EST48521.1"/>
    <property type="molecule type" value="Genomic_DNA"/>
</dbReference>
<dbReference type="EMBL" id="AUWU02000004">
    <property type="protein sequence ID" value="KAH0573604.1"/>
    <property type="molecule type" value="Genomic_DNA"/>
</dbReference>
<dbReference type="Gene3D" id="3.30.420.10">
    <property type="entry name" value="Ribonuclease H-like superfamily/Ribonuclease H"/>
    <property type="match status" value="1"/>
</dbReference>
<dbReference type="PANTHER" id="PTHR12124:SF47">
    <property type="entry name" value="EXOSOME COMPONENT 10"/>
    <property type="match status" value="1"/>
</dbReference>
<dbReference type="GO" id="GO:0071039">
    <property type="term" value="P:nuclear polyadenylation-dependent CUT catabolic process"/>
    <property type="evidence" value="ECO:0007669"/>
    <property type="project" value="TreeGrafter"/>
</dbReference>
<dbReference type="GO" id="GO:0000467">
    <property type="term" value="P:exonucleolytic trimming to generate mature 3'-end of 5.8S rRNA from tricistronic rRNA transcript (SSU-rRNA, 5.8S rRNA, LSU-rRNA)"/>
    <property type="evidence" value="ECO:0007669"/>
    <property type="project" value="InterPro"/>
</dbReference>
<proteinExistence type="predicted"/>
<sequence length="563" mass="64836">MELLNQALKLLNQLPSQIKQSTLLSLYPEYKQNVCKIDAVFAEQIEAINKFMNRDNIILTFDFLNNQINQLLSQQTQQSTSDVTTKCRSIMTLLINTPASPHQAFKELLVHQEFPKFCPFASFQPYIQLDKNLLIQPSQELDLQNFSSNWNGKHPFEQIITELPRNTNQLKELIPNDDVINNAIFYIETNSQLLLEYINSANISQSNKPPSSLILPLQNISALDQFQIIQKVQPALKSTAQKALLATSKLILITTNEELASTCEQLLQFPILALDVEFSPFHSYLGNTSLLQLTTPSGDDYIFDLLAYQDFTPLRKLFSNPYSLKIIHGCSNDIYWLQRDFRVFLVNVFDTAELAILSRQRAKLQHLLAKYHVFIDKNEQCSDWALRPLKTTQIEYARQDSHWLIGLSWEMQDLINRAFSKRMVDLELLSASNRIDLVEGQAIRPIKSASSKSQLENSLNELWHDVYCRFYDLPVAQGTEKCVQDDEITQIISDWMQKCNNDGQFNASNLKSKHPIKCEICVQKIEILSVFNHFGHLNCKFETIRPSLLNDITDQQQKIQLIE</sequence>